<dbReference type="InterPro" id="IPR049453">
    <property type="entry name" value="Memb_transporter_dom"/>
</dbReference>
<evidence type="ECO:0000313" key="7">
    <source>
        <dbReference type="EMBL" id="MEE6307000.1"/>
    </source>
</evidence>
<sequence length="369" mass="38867">MGWLRPAAGRLRQGWLPMVEATLAATVSWAIAAALLGHPQPFFAPAAALIVLGQARGQRMRRAVEVVLGVAAGVLVADLVVQALGRTTWTVLTVVLLTVALATAIGASNVSVVQATVSALYLVTVPPTTDALVPFRFVDALIGGVVALLASQLASARQPLAPLLTESRQTFVALAELLTEISEALDRRDEEAALAALYRARRLDAAVERLQTAVLAAGEALRLHVRRRRHIGRVHALDASSRQVDYAVRNLRVLARAGVALTRLPVAGPPELPEALRLLAEAMRCAGEALAADLSGQDEAADRYAGQTDAAALDAVRTAGRLLTRNPPLPIIMIVGQIRATAIDLLRGVNADDVAVLGRVDEALGLPPL</sequence>
<gene>
    <name evidence="7" type="ORF">V1634_09205</name>
</gene>
<evidence type="ECO:0000256" key="3">
    <source>
        <dbReference type="ARBA" id="ARBA00022989"/>
    </source>
</evidence>
<keyword evidence="2 5" id="KW-0812">Transmembrane</keyword>
<proteinExistence type="predicted"/>
<dbReference type="Pfam" id="PF13515">
    <property type="entry name" value="FUSC_2"/>
    <property type="match status" value="1"/>
</dbReference>
<keyword evidence="8" id="KW-1185">Reference proteome</keyword>
<evidence type="ECO:0000256" key="4">
    <source>
        <dbReference type="ARBA" id="ARBA00023136"/>
    </source>
</evidence>
<comment type="subcellular location">
    <subcellularLocation>
        <location evidence="1">Membrane</location>
        <topology evidence="1">Multi-pass membrane protein</topology>
    </subcellularLocation>
</comment>
<reference evidence="7 8" key="1">
    <citation type="submission" date="2024-01" db="EMBL/GenBank/DDBJ databases">
        <title>Genome insights into Plantactinospora veratri sp. nov.</title>
        <authorList>
            <person name="Wang L."/>
        </authorList>
    </citation>
    <scope>NUCLEOTIDE SEQUENCE [LARGE SCALE GENOMIC DNA]</scope>
    <source>
        <strain evidence="7 8">NEAU-FHS4</strain>
    </source>
</reference>
<feature type="domain" description="Integral membrane bound transporter" evidence="6">
    <location>
        <begin position="30"/>
        <end position="150"/>
    </location>
</feature>
<evidence type="ECO:0000256" key="2">
    <source>
        <dbReference type="ARBA" id="ARBA00022692"/>
    </source>
</evidence>
<evidence type="ECO:0000256" key="1">
    <source>
        <dbReference type="ARBA" id="ARBA00004141"/>
    </source>
</evidence>
<feature type="transmembrane region" description="Helical" evidence="5">
    <location>
        <begin position="91"/>
        <end position="123"/>
    </location>
</feature>
<protein>
    <submittedName>
        <fullName evidence="7">FUSC family protein</fullName>
    </submittedName>
</protein>
<evidence type="ECO:0000259" key="6">
    <source>
        <dbReference type="Pfam" id="PF13515"/>
    </source>
</evidence>
<comment type="caution">
    <text evidence="7">The sequence shown here is derived from an EMBL/GenBank/DDBJ whole genome shotgun (WGS) entry which is preliminary data.</text>
</comment>
<dbReference type="RefSeq" id="WP_331207311.1">
    <property type="nucleotide sequence ID" value="NZ_JAZGQL010000005.1"/>
</dbReference>
<name>A0ABU7SAN2_9ACTN</name>
<feature type="transmembrane region" description="Helical" evidence="5">
    <location>
        <begin position="64"/>
        <end position="85"/>
    </location>
</feature>
<evidence type="ECO:0000256" key="5">
    <source>
        <dbReference type="SAM" id="Phobius"/>
    </source>
</evidence>
<evidence type="ECO:0000313" key="8">
    <source>
        <dbReference type="Proteomes" id="UP001339911"/>
    </source>
</evidence>
<accession>A0ABU7SAN2</accession>
<keyword evidence="4 5" id="KW-0472">Membrane</keyword>
<feature type="transmembrane region" description="Helical" evidence="5">
    <location>
        <begin position="135"/>
        <end position="154"/>
    </location>
</feature>
<dbReference type="EMBL" id="JAZGQL010000005">
    <property type="protein sequence ID" value="MEE6307000.1"/>
    <property type="molecule type" value="Genomic_DNA"/>
</dbReference>
<keyword evidence="3 5" id="KW-1133">Transmembrane helix</keyword>
<dbReference type="Proteomes" id="UP001339911">
    <property type="component" value="Unassembled WGS sequence"/>
</dbReference>
<organism evidence="7 8">
    <name type="scientific">Plantactinospora veratri</name>
    <dbReference type="NCBI Taxonomy" id="1436122"/>
    <lineage>
        <taxon>Bacteria</taxon>
        <taxon>Bacillati</taxon>
        <taxon>Actinomycetota</taxon>
        <taxon>Actinomycetes</taxon>
        <taxon>Micromonosporales</taxon>
        <taxon>Micromonosporaceae</taxon>
        <taxon>Plantactinospora</taxon>
    </lineage>
</organism>